<keyword evidence="3" id="KW-0238">DNA-binding</keyword>
<dbReference type="GO" id="GO:0006351">
    <property type="term" value="P:DNA-templated transcription"/>
    <property type="evidence" value="ECO:0007669"/>
    <property type="project" value="TreeGrafter"/>
</dbReference>
<dbReference type="Pfam" id="PF03466">
    <property type="entry name" value="LysR_substrate"/>
    <property type="match status" value="1"/>
</dbReference>
<dbReference type="Pfam" id="PF00126">
    <property type="entry name" value="HTH_1"/>
    <property type="match status" value="1"/>
</dbReference>
<dbReference type="HOGENOM" id="CLU_039613_16_2_6"/>
<dbReference type="RefSeq" id="WP_025797258.1">
    <property type="nucleotide sequence ID" value="NZ_CP009706.1"/>
</dbReference>
<dbReference type="FunFam" id="1.10.10.10:FF:000001">
    <property type="entry name" value="LysR family transcriptional regulator"/>
    <property type="match status" value="1"/>
</dbReference>
<protein>
    <submittedName>
        <fullName evidence="6">LysR family transcriptional regulator</fullName>
    </submittedName>
</protein>
<keyword evidence="2" id="KW-0805">Transcription regulation</keyword>
<dbReference type="EMBL" id="CP009706">
    <property type="protein sequence ID" value="AIU71106.1"/>
    <property type="molecule type" value="Genomic_DNA"/>
</dbReference>
<organism evidence="6 7">
    <name type="scientific">Hafnia alvei FB1</name>
    <dbReference type="NCBI Taxonomy" id="1453496"/>
    <lineage>
        <taxon>Bacteria</taxon>
        <taxon>Pseudomonadati</taxon>
        <taxon>Pseudomonadota</taxon>
        <taxon>Gammaproteobacteria</taxon>
        <taxon>Enterobacterales</taxon>
        <taxon>Hafniaceae</taxon>
        <taxon>Hafnia</taxon>
    </lineage>
</organism>
<keyword evidence="7" id="KW-1185">Reference proteome</keyword>
<proteinExistence type="inferred from homology"/>
<dbReference type="GO" id="GO:0003700">
    <property type="term" value="F:DNA-binding transcription factor activity"/>
    <property type="evidence" value="ECO:0007669"/>
    <property type="project" value="InterPro"/>
</dbReference>
<dbReference type="CDD" id="cd08422">
    <property type="entry name" value="PBP2_CrgA_like"/>
    <property type="match status" value="1"/>
</dbReference>
<dbReference type="Gene3D" id="3.40.190.290">
    <property type="match status" value="1"/>
</dbReference>
<reference evidence="6 7" key="1">
    <citation type="journal article" date="2014" name="Gut Pathog.">
        <title>Gene clusters of Hafnia alvei strain FB1 important in survival and pathogenesis: a draft genome perspective.</title>
        <authorList>
            <person name="Tan J.Y."/>
            <person name="Yin W.F."/>
            <person name="Chan K.G."/>
        </authorList>
    </citation>
    <scope>NUCLEOTIDE SEQUENCE [LARGE SCALE GENOMIC DNA]</scope>
    <source>
        <strain evidence="6 7">FB1</strain>
    </source>
</reference>
<dbReference type="AlphaFoldDB" id="A0A097QX99"/>
<dbReference type="SUPFAM" id="SSF53850">
    <property type="entry name" value="Periplasmic binding protein-like II"/>
    <property type="match status" value="1"/>
</dbReference>
<dbReference type="KEGG" id="hav:AT03_00940"/>
<evidence type="ECO:0000313" key="6">
    <source>
        <dbReference type="EMBL" id="AIU71106.1"/>
    </source>
</evidence>
<evidence type="ECO:0000256" key="2">
    <source>
        <dbReference type="ARBA" id="ARBA00023015"/>
    </source>
</evidence>
<comment type="similarity">
    <text evidence="1">Belongs to the LysR transcriptional regulatory family.</text>
</comment>
<dbReference type="PATRIC" id="fig|1453496.5.peg.189"/>
<keyword evidence="4" id="KW-0804">Transcription</keyword>
<dbReference type="PANTHER" id="PTHR30537:SF5">
    <property type="entry name" value="HTH-TYPE TRANSCRIPTIONAL ACTIVATOR TTDR-RELATED"/>
    <property type="match status" value="1"/>
</dbReference>
<feature type="domain" description="HTH lysR-type" evidence="5">
    <location>
        <begin position="7"/>
        <end position="64"/>
    </location>
</feature>
<dbReference type="SUPFAM" id="SSF46785">
    <property type="entry name" value="Winged helix' DNA-binding domain"/>
    <property type="match status" value="1"/>
</dbReference>
<dbReference type="PROSITE" id="PS50931">
    <property type="entry name" value="HTH_LYSR"/>
    <property type="match status" value="1"/>
</dbReference>
<dbReference type="InterPro" id="IPR036388">
    <property type="entry name" value="WH-like_DNA-bd_sf"/>
</dbReference>
<dbReference type="InterPro" id="IPR058163">
    <property type="entry name" value="LysR-type_TF_proteobact-type"/>
</dbReference>
<name>A0A097QX99_HAFAL</name>
<dbReference type="InterPro" id="IPR000847">
    <property type="entry name" value="LysR_HTH_N"/>
</dbReference>
<evidence type="ECO:0000256" key="4">
    <source>
        <dbReference type="ARBA" id="ARBA00023163"/>
    </source>
</evidence>
<gene>
    <name evidence="6" type="ORF">AT03_00940</name>
</gene>
<dbReference type="InterPro" id="IPR036390">
    <property type="entry name" value="WH_DNA-bd_sf"/>
</dbReference>
<dbReference type="OrthoDB" id="8885940at2"/>
<evidence type="ECO:0000313" key="7">
    <source>
        <dbReference type="Proteomes" id="UP000029986"/>
    </source>
</evidence>
<dbReference type="InterPro" id="IPR005119">
    <property type="entry name" value="LysR_subst-bd"/>
</dbReference>
<evidence type="ECO:0000256" key="3">
    <source>
        <dbReference type="ARBA" id="ARBA00023125"/>
    </source>
</evidence>
<accession>A0A097QX99</accession>
<sequence>MQAFNELNIKALRLFVAVLDYGSFSEVARKEGVAPSSISRQMQLIEQALNQQLLYRHTRAVTATESGRLLATYARRVLEQLEEAEQALQEKKLEPAGLVRINAPVVFGRLHIAPYIPELCQKYPKLCVELVQTDNFVDPMQDASDLLFRIGILSDSNLQGRVLAQQNYRIAASPEYLHRFGIPTTPEELAHHNCIVFKGFAGAQRWFFHMNNQWVPYSLHGSLTGNNADSLLDAAIQGLGIVVFPTWLLGDALQDGRLVSLMEKYPVSTRLEPQQLAALYPQSRRLPLKVRVVIDFFVQKFGTPAYWDNV</sequence>
<dbReference type="PANTHER" id="PTHR30537">
    <property type="entry name" value="HTH-TYPE TRANSCRIPTIONAL REGULATOR"/>
    <property type="match status" value="1"/>
</dbReference>
<dbReference type="eggNOG" id="COG0583">
    <property type="taxonomic scope" value="Bacteria"/>
</dbReference>
<evidence type="ECO:0000259" key="5">
    <source>
        <dbReference type="PROSITE" id="PS50931"/>
    </source>
</evidence>
<dbReference type="Proteomes" id="UP000029986">
    <property type="component" value="Chromosome"/>
</dbReference>
<dbReference type="GO" id="GO:0043565">
    <property type="term" value="F:sequence-specific DNA binding"/>
    <property type="evidence" value="ECO:0007669"/>
    <property type="project" value="TreeGrafter"/>
</dbReference>
<dbReference type="Gene3D" id="1.10.10.10">
    <property type="entry name" value="Winged helix-like DNA-binding domain superfamily/Winged helix DNA-binding domain"/>
    <property type="match status" value="1"/>
</dbReference>
<evidence type="ECO:0000256" key="1">
    <source>
        <dbReference type="ARBA" id="ARBA00009437"/>
    </source>
</evidence>